<dbReference type="InterPro" id="IPR006260">
    <property type="entry name" value="TonB/TolA_C"/>
</dbReference>
<keyword evidence="4" id="KW-1003">Cell membrane</keyword>
<feature type="region of interest" description="Disordered" evidence="10">
    <location>
        <begin position="1"/>
        <end position="25"/>
    </location>
</feature>
<evidence type="ECO:0000256" key="9">
    <source>
        <dbReference type="ARBA" id="ARBA00023136"/>
    </source>
</evidence>
<dbReference type="SUPFAM" id="SSF74653">
    <property type="entry name" value="TolA/TonB C-terminal domain"/>
    <property type="match status" value="1"/>
</dbReference>
<evidence type="ECO:0000256" key="4">
    <source>
        <dbReference type="ARBA" id="ARBA00022475"/>
    </source>
</evidence>
<evidence type="ECO:0000256" key="5">
    <source>
        <dbReference type="ARBA" id="ARBA00022519"/>
    </source>
</evidence>
<feature type="compositionally biased region" description="Low complexity" evidence="10">
    <location>
        <begin position="108"/>
        <end position="136"/>
    </location>
</feature>
<dbReference type="RefSeq" id="WP_039284535.1">
    <property type="nucleotide sequence ID" value="NZ_JTDI01000003.1"/>
</dbReference>
<name>A0A0B1ZKY2_9SPHN</name>
<dbReference type="InterPro" id="IPR051045">
    <property type="entry name" value="TonB-dependent_transducer"/>
</dbReference>
<keyword evidence="8 11" id="KW-1133">Transmembrane helix</keyword>
<evidence type="ECO:0000256" key="6">
    <source>
        <dbReference type="ARBA" id="ARBA00022692"/>
    </source>
</evidence>
<dbReference type="OrthoDB" id="7511396at2"/>
<accession>A0A0B1ZKY2</accession>
<proteinExistence type="inferred from homology"/>
<dbReference type="GO" id="GO:0055085">
    <property type="term" value="P:transmembrane transport"/>
    <property type="evidence" value="ECO:0007669"/>
    <property type="project" value="InterPro"/>
</dbReference>
<dbReference type="GO" id="GO:0098797">
    <property type="term" value="C:plasma membrane protein complex"/>
    <property type="evidence" value="ECO:0007669"/>
    <property type="project" value="TreeGrafter"/>
</dbReference>
<keyword evidence="7" id="KW-0653">Protein transport</keyword>
<evidence type="ECO:0000313" key="14">
    <source>
        <dbReference type="Proteomes" id="UP000031057"/>
    </source>
</evidence>
<comment type="caution">
    <text evidence="13">The sequence shown here is derived from an EMBL/GenBank/DDBJ whole genome shotgun (WGS) entry which is preliminary data.</text>
</comment>
<evidence type="ECO:0000256" key="2">
    <source>
        <dbReference type="ARBA" id="ARBA00006555"/>
    </source>
</evidence>
<keyword evidence="14" id="KW-1185">Reference proteome</keyword>
<dbReference type="Proteomes" id="UP000031057">
    <property type="component" value="Unassembled WGS sequence"/>
</dbReference>
<sequence>MRVRPVLPPDRDPGRYAPGRGSRTRNGAALAGSLLLNLLLLAGVVAAMRGPDFLPSGNHPALVSISIAPKPQKTAPPPPPSNTPPTDKPSLAQTRPAPQDNPAPLPMAPRGAPPANTAATTLPEPKPTLLPAAAPTMAPPPPGRPAPDADRLDAYRQQLWHRILAARPRRATGTGTVTIRFRIDRKGALVSSEITGSSGQFLLDRLALQAVRKAAPFPIPPAEMDDAGLTFTVPVAFHG</sequence>
<dbReference type="Pfam" id="PF03544">
    <property type="entry name" value="TonB_C"/>
    <property type="match status" value="1"/>
</dbReference>
<keyword evidence="9 11" id="KW-0472">Membrane</keyword>
<dbReference type="EMBL" id="JTDI01000003">
    <property type="protein sequence ID" value="KHK91755.1"/>
    <property type="molecule type" value="Genomic_DNA"/>
</dbReference>
<dbReference type="Gene3D" id="3.30.1150.10">
    <property type="match status" value="1"/>
</dbReference>
<feature type="compositionally biased region" description="Pro residues" evidence="10">
    <location>
        <begin position="74"/>
        <end position="87"/>
    </location>
</feature>
<feature type="domain" description="TonB C-terminal" evidence="12">
    <location>
        <begin position="149"/>
        <end position="239"/>
    </location>
</feature>
<evidence type="ECO:0000259" key="12">
    <source>
        <dbReference type="PROSITE" id="PS52015"/>
    </source>
</evidence>
<dbReference type="GO" id="GO:0015031">
    <property type="term" value="P:protein transport"/>
    <property type="evidence" value="ECO:0007669"/>
    <property type="project" value="UniProtKB-KW"/>
</dbReference>
<feature type="transmembrane region" description="Helical" evidence="11">
    <location>
        <begin position="28"/>
        <end position="48"/>
    </location>
</feature>
<feature type="region of interest" description="Disordered" evidence="10">
    <location>
        <begin position="69"/>
        <end position="148"/>
    </location>
</feature>
<comment type="subcellular location">
    <subcellularLocation>
        <location evidence="1">Cell inner membrane</location>
        <topology evidence="1">Single-pass membrane protein</topology>
        <orientation evidence="1">Periplasmic side</orientation>
    </subcellularLocation>
</comment>
<evidence type="ECO:0000256" key="1">
    <source>
        <dbReference type="ARBA" id="ARBA00004383"/>
    </source>
</evidence>
<organism evidence="13 14">
    <name type="scientific">Novosphingobium malaysiense</name>
    <dbReference type="NCBI Taxonomy" id="1348853"/>
    <lineage>
        <taxon>Bacteria</taxon>
        <taxon>Pseudomonadati</taxon>
        <taxon>Pseudomonadota</taxon>
        <taxon>Alphaproteobacteria</taxon>
        <taxon>Sphingomonadales</taxon>
        <taxon>Sphingomonadaceae</taxon>
        <taxon>Novosphingobium</taxon>
    </lineage>
</organism>
<evidence type="ECO:0000256" key="7">
    <source>
        <dbReference type="ARBA" id="ARBA00022927"/>
    </source>
</evidence>
<reference evidence="13 14" key="1">
    <citation type="submission" date="2014-10" db="EMBL/GenBank/DDBJ databases">
        <title>Genome sequence of Novosphingobium malaysiense MUSC 273(T).</title>
        <authorList>
            <person name="Lee L.-H."/>
        </authorList>
    </citation>
    <scope>NUCLEOTIDE SEQUENCE [LARGE SCALE GENOMIC DNA]</scope>
    <source>
        <strain evidence="13 14">MUSC 273</strain>
    </source>
</reference>
<dbReference type="AlphaFoldDB" id="A0A0B1ZKY2"/>
<evidence type="ECO:0000313" key="13">
    <source>
        <dbReference type="EMBL" id="KHK91755.1"/>
    </source>
</evidence>
<comment type="similarity">
    <text evidence="2">Belongs to the TonB family.</text>
</comment>
<dbReference type="InterPro" id="IPR037682">
    <property type="entry name" value="TonB_C"/>
</dbReference>
<dbReference type="PROSITE" id="PS52015">
    <property type="entry name" value="TONB_CTD"/>
    <property type="match status" value="1"/>
</dbReference>
<keyword evidence="6 11" id="KW-0812">Transmembrane</keyword>
<dbReference type="GO" id="GO:0031992">
    <property type="term" value="F:energy transducer activity"/>
    <property type="evidence" value="ECO:0007669"/>
    <property type="project" value="TreeGrafter"/>
</dbReference>
<dbReference type="PANTHER" id="PTHR33446">
    <property type="entry name" value="PROTEIN TONB-RELATED"/>
    <property type="match status" value="1"/>
</dbReference>
<evidence type="ECO:0000256" key="10">
    <source>
        <dbReference type="SAM" id="MobiDB-lite"/>
    </source>
</evidence>
<dbReference type="NCBIfam" id="TIGR01352">
    <property type="entry name" value="tonB_Cterm"/>
    <property type="match status" value="1"/>
</dbReference>
<dbReference type="PANTHER" id="PTHR33446:SF2">
    <property type="entry name" value="PROTEIN TONB"/>
    <property type="match status" value="1"/>
</dbReference>
<keyword evidence="3" id="KW-0813">Transport</keyword>
<keyword evidence="5" id="KW-0997">Cell inner membrane</keyword>
<dbReference type="STRING" id="1348853.LK12_13380"/>
<protein>
    <recommendedName>
        <fullName evidence="12">TonB C-terminal domain-containing protein</fullName>
    </recommendedName>
</protein>
<evidence type="ECO:0000256" key="11">
    <source>
        <dbReference type="SAM" id="Phobius"/>
    </source>
</evidence>
<evidence type="ECO:0000256" key="8">
    <source>
        <dbReference type="ARBA" id="ARBA00022989"/>
    </source>
</evidence>
<evidence type="ECO:0000256" key="3">
    <source>
        <dbReference type="ARBA" id="ARBA00022448"/>
    </source>
</evidence>
<gene>
    <name evidence="13" type="ORF">LK12_13380</name>
</gene>